<evidence type="ECO:0000256" key="10">
    <source>
        <dbReference type="ARBA" id="ARBA00022914"/>
    </source>
</evidence>
<evidence type="ECO:0000256" key="14">
    <source>
        <dbReference type="ARBA" id="ARBA00045720"/>
    </source>
</evidence>
<evidence type="ECO:0000256" key="3">
    <source>
        <dbReference type="ARBA" id="ARBA00017053"/>
    </source>
</evidence>
<comment type="subcellular location">
    <subcellularLocation>
        <location evidence="1">Cell inner membrane</location>
        <topology evidence="1">Multi-pass membrane protein</topology>
    </subcellularLocation>
</comment>
<evidence type="ECO:0000256" key="8">
    <source>
        <dbReference type="ARBA" id="ARBA00022692"/>
    </source>
</evidence>
<keyword evidence="4" id="KW-0813">Transport</keyword>
<evidence type="ECO:0000256" key="1">
    <source>
        <dbReference type="ARBA" id="ARBA00004429"/>
    </source>
</evidence>
<keyword evidence="6" id="KW-1003">Cell membrane</keyword>
<feature type="transmembrane region" description="Helical" evidence="15">
    <location>
        <begin position="27"/>
        <end position="50"/>
    </location>
</feature>
<comment type="similarity">
    <text evidence="2">Belongs to the MerT family.</text>
</comment>
<evidence type="ECO:0000256" key="6">
    <source>
        <dbReference type="ARBA" id="ARBA00022475"/>
    </source>
</evidence>
<feature type="transmembrane region" description="Helical" evidence="15">
    <location>
        <begin position="108"/>
        <end position="128"/>
    </location>
</feature>
<dbReference type="Proteomes" id="UP000410984">
    <property type="component" value="Unassembled WGS sequence"/>
</dbReference>
<evidence type="ECO:0000256" key="15">
    <source>
        <dbReference type="SAM" id="Phobius"/>
    </source>
</evidence>
<evidence type="ECO:0000256" key="7">
    <source>
        <dbReference type="ARBA" id="ARBA00022519"/>
    </source>
</evidence>
<dbReference type="GO" id="GO:0005886">
    <property type="term" value="C:plasma membrane"/>
    <property type="evidence" value="ECO:0007669"/>
    <property type="project" value="UniProtKB-SubCell"/>
</dbReference>
<dbReference type="Pfam" id="PF02411">
    <property type="entry name" value="MerT"/>
    <property type="match status" value="1"/>
</dbReference>
<feature type="transmembrane region" description="Helical" evidence="15">
    <location>
        <begin position="70"/>
        <end position="88"/>
    </location>
</feature>
<keyword evidence="7" id="KW-0997">Cell inner membrane</keyword>
<keyword evidence="11 15" id="KW-1133">Transmembrane helix</keyword>
<dbReference type="GO" id="GO:0046872">
    <property type="term" value="F:metal ion binding"/>
    <property type="evidence" value="ECO:0007669"/>
    <property type="project" value="UniProtKB-KW"/>
</dbReference>
<evidence type="ECO:0000313" key="17">
    <source>
        <dbReference type="Proteomes" id="UP000410984"/>
    </source>
</evidence>
<dbReference type="AlphaFoldDB" id="A0A509EDR4"/>
<keyword evidence="8 15" id="KW-0812">Transmembrane</keyword>
<evidence type="ECO:0000256" key="4">
    <source>
        <dbReference type="ARBA" id="ARBA00022448"/>
    </source>
</evidence>
<gene>
    <name evidence="16" type="ORF">MET9862_02162</name>
</gene>
<evidence type="ECO:0000256" key="2">
    <source>
        <dbReference type="ARBA" id="ARBA00008224"/>
    </source>
</evidence>
<reference evidence="16 17" key="1">
    <citation type="submission" date="2019-06" db="EMBL/GenBank/DDBJ databases">
        <authorList>
            <person name="Rodrigo-Torres L."/>
            <person name="Arahal R. D."/>
            <person name="Lucena T."/>
        </authorList>
    </citation>
    <scope>NUCLEOTIDE SEQUENCE [LARGE SCALE GENOMIC DNA]</scope>
    <source>
        <strain evidence="16 17">SB0023/3</strain>
    </source>
</reference>
<comment type="function">
    <text evidence="14">Involved in mercury resistance. Probably transfers a mercuric ion from the periplasmic Hg(2+)-binding protein MerP to the cytoplasmic mercuric reductase MerA.</text>
</comment>
<dbReference type="GO" id="GO:0015097">
    <property type="term" value="F:mercury ion transmembrane transporter activity"/>
    <property type="evidence" value="ECO:0007669"/>
    <property type="project" value="InterPro"/>
</dbReference>
<keyword evidence="17" id="KW-1185">Reference proteome</keyword>
<name>A0A509EDR4_9HYPH</name>
<evidence type="ECO:0000256" key="11">
    <source>
        <dbReference type="ARBA" id="ARBA00022989"/>
    </source>
</evidence>
<keyword evidence="9" id="KW-0479">Metal-binding</keyword>
<dbReference type="RefSeq" id="WP_009865694.1">
    <property type="nucleotide sequence ID" value="NZ_CABFPH010000025.1"/>
</dbReference>
<protein>
    <recommendedName>
        <fullName evidence="3">Mercuric transport protein MerT</fullName>
    </recommendedName>
    <alternativeName>
        <fullName evidence="13">Mercury ion transport protein</fullName>
    </alternativeName>
</protein>
<accession>A0A509EDR4</accession>
<sequence>MDKLVGTAPCESTVAPRSEAEGDGQRIAAVGGILAALGASSCCILPLALFSLGVSGAWIGNLTALARYQPVFIAAAVAFLGFGFWRAYRRPAACADAGACARPGSGRLARIGLWIAAALVLAAVTFPYTAPLFV</sequence>
<evidence type="ECO:0000313" key="16">
    <source>
        <dbReference type="EMBL" id="VUD71579.1"/>
    </source>
</evidence>
<proteinExistence type="inferred from homology"/>
<evidence type="ECO:0000256" key="9">
    <source>
        <dbReference type="ARBA" id="ARBA00022723"/>
    </source>
</evidence>
<organism evidence="16 17">
    <name type="scientific">Methylobacterium symbioticum</name>
    <dbReference type="NCBI Taxonomy" id="2584084"/>
    <lineage>
        <taxon>Bacteria</taxon>
        <taxon>Pseudomonadati</taxon>
        <taxon>Pseudomonadota</taxon>
        <taxon>Alphaproteobacteria</taxon>
        <taxon>Hyphomicrobiales</taxon>
        <taxon>Methylobacteriaceae</taxon>
        <taxon>Methylobacterium</taxon>
    </lineage>
</organism>
<evidence type="ECO:0000256" key="12">
    <source>
        <dbReference type="ARBA" id="ARBA00023136"/>
    </source>
</evidence>
<keyword evidence="10" id="KW-0476">Mercury</keyword>
<evidence type="ECO:0000256" key="13">
    <source>
        <dbReference type="ARBA" id="ARBA00030934"/>
    </source>
</evidence>
<dbReference type="InterPro" id="IPR003457">
    <property type="entry name" value="Transprt_MerT"/>
</dbReference>
<keyword evidence="12 15" id="KW-0472">Membrane</keyword>
<dbReference type="EMBL" id="CABFPH010000025">
    <property type="protein sequence ID" value="VUD71579.1"/>
    <property type="molecule type" value="Genomic_DNA"/>
</dbReference>
<dbReference type="OrthoDB" id="9813737at2"/>
<keyword evidence="5" id="KW-0475">Mercuric resistance</keyword>
<evidence type="ECO:0000256" key="5">
    <source>
        <dbReference type="ARBA" id="ARBA00022466"/>
    </source>
</evidence>